<proteinExistence type="predicted"/>
<keyword evidence="3" id="KW-1185">Reference proteome</keyword>
<dbReference type="CDD" id="cd23826">
    <property type="entry name" value="UEV_Morgue-like"/>
    <property type="match status" value="1"/>
</dbReference>
<dbReference type="PANTHER" id="PTHR24068">
    <property type="entry name" value="UBIQUITIN-CONJUGATING ENZYME E2"/>
    <property type="match status" value="1"/>
</dbReference>
<dbReference type="Gene3D" id="1.20.120.1020">
    <property type="entry name" value="Prion-inhibition and propagation, HeLo domain"/>
    <property type="match status" value="1"/>
</dbReference>
<dbReference type="Proteomes" id="UP000243515">
    <property type="component" value="Unassembled WGS sequence"/>
</dbReference>
<dbReference type="AlphaFoldDB" id="A0A232M613"/>
<dbReference type="SUPFAM" id="SSF54495">
    <property type="entry name" value="UBC-like"/>
    <property type="match status" value="1"/>
</dbReference>
<reference evidence="2 3" key="1">
    <citation type="journal article" date="2015" name="Environ. Microbiol.">
        <title>Metagenome sequence of Elaphomyces granulatus from sporocarp tissue reveals Ascomycota ectomycorrhizal fingerprints of genome expansion and a Proteobacteria-rich microbiome.</title>
        <authorList>
            <person name="Quandt C.A."/>
            <person name="Kohler A."/>
            <person name="Hesse C.N."/>
            <person name="Sharpton T.J."/>
            <person name="Martin F."/>
            <person name="Spatafora J.W."/>
        </authorList>
    </citation>
    <scope>NUCLEOTIDE SEQUENCE [LARGE SCALE GENOMIC DNA]</scope>
    <source>
        <strain evidence="2 3">OSC145934</strain>
    </source>
</reference>
<dbReference type="InterPro" id="IPR029498">
    <property type="entry name" value="HeLo_dom"/>
</dbReference>
<dbReference type="PROSITE" id="PS50127">
    <property type="entry name" value="UBC_2"/>
    <property type="match status" value="1"/>
</dbReference>
<dbReference type="InterPro" id="IPR000608">
    <property type="entry name" value="UBC"/>
</dbReference>
<gene>
    <name evidence="2" type="ORF">Egran_00507</name>
</gene>
<dbReference type="Pfam" id="PF00179">
    <property type="entry name" value="UQ_con"/>
    <property type="match status" value="1"/>
</dbReference>
<evidence type="ECO:0000313" key="2">
    <source>
        <dbReference type="EMBL" id="OXV11734.1"/>
    </source>
</evidence>
<protein>
    <recommendedName>
        <fullName evidence="1">UBC core domain-containing protein</fullName>
    </recommendedName>
</protein>
<dbReference type="Gene3D" id="3.10.110.10">
    <property type="entry name" value="Ubiquitin Conjugating Enzyme"/>
    <property type="match status" value="1"/>
</dbReference>
<comment type="caution">
    <text evidence="2">The sequence shown here is derived from an EMBL/GenBank/DDBJ whole genome shotgun (WGS) entry which is preliminary data.</text>
</comment>
<sequence>MDLGKDFVLLEGQFSNYRIRLFAWSKTCGFLDENGYDRRLDHPAWMQHVQRQLNSICLLFMDAHKIIKKYDTQERRPDYGQAATGPNAQFIAEAIMIIVQPFEIEEVDTVSDAASSRLRLLRERSSSNQVDNETFFFTAPSHPEVNLSPIELEDIEDENSVWDAVPQQERIMHRVLKQSGTAASSQTSTALDESNWGNKILKLVKYDQLQTEDLLSLLKQTSQGPRFRRVYGEVLNTGRSYDVEGVYSASKFSPSKFEHKSARLIGTLSFRDLKARVTIEGPPQSPYKGGIFHLIVHWPNEYPFRPLEIRFLTKVYHPNIDHQGVICMDLLGSQWSPYFTLPSILECINSMLFDPQCDDPLVPEIAMTYVQDRELYNRNARAYTEKYATDEQSYPDCEVRPFREL</sequence>
<dbReference type="Pfam" id="PF14479">
    <property type="entry name" value="HeLo"/>
    <property type="match status" value="1"/>
</dbReference>
<organism evidence="2 3">
    <name type="scientific">Elaphomyces granulatus</name>
    <dbReference type="NCBI Taxonomy" id="519963"/>
    <lineage>
        <taxon>Eukaryota</taxon>
        <taxon>Fungi</taxon>
        <taxon>Dikarya</taxon>
        <taxon>Ascomycota</taxon>
        <taxon>Pezizomycotina</taxon>
        <taxon>Eurotiomycetes</taxon>
        <taxon>Eurotiomycetidae</taxon>
        <taxon>Eurotiales</taxon>
        <taxon>Elaphomycetaceae</taxon>
        <taxon>Elaphomyces</taxon>
    </lineage>
</organism>
<name>A0A232M613_9EURO</name>
<feature type="domain" description="UBC core" evidence="1">
    <location>
        <begin position="225"/>
        <end position="389"/>
    </location>
</feature>
<dbReference type="InterPro" id="IPR016135">
    <property type="entry name" value="UBQ-conjugating_enzyme/RWD"/>
</dbReference>
<dbReference type="EMBL" id="NPHW01002324">
    <property type="protein sequence ID" value="OXV11734.1"/>
    <property type="molecule type" value="Genomic_DNA"/>
</dbReference>
<evidence type="ECO:0000313" key="3">
    <source>
        <dbReference type="Proteomes" id="UP000243515"/>
    </source>
</evidence>
<accession>A0A232M613</accession>
<dbReference type="SMART" id="SM00212">
    <property type="entry name" value="UBCc"/>
    <property type="match status" value="1"/>
</dbReference>
<dbReference type="InterPro" id="IPR038305">
    <property type="entry name" value="HeLo_sf"/>
</dbReference>
<evidence type="ECO:0000259" key="1">
    <source>
        <dbReference type="PROSITE" id="PS50127"/>
    </source>
</evidence>
<dbReference type="OrthoDB" id="10069349at2759"/>